<reference evidence="1" key="1">
    <citation type="journal article" date="2013" name="J. Plant Res.">
        <title>Effect of fungi and light on seed germination of three Opuntia species from semiarid lands of central Mexico.</title>
        <authorList>
            <person name="Delgado-Sanchez P."/>
            <person name="Jimenez-Bremont J.F."/>
            <person name="Guerrero-Gonzalez Mde L."/>
            <person name="Flores J."/>
        </authorList>
    </citation>
    <scope>NUCLEOTIDE SEQUENCE</scope>
    <source>
        <tissue evidence="1">Cladode</tissue>
    </source>
</reference>
<proteinExistence type="predicted"/>
<dbReference type="EMBL" id="GISG01213557">
    <property type="protein sequence ID" value="MBA4661780.1"/>
    <property type="molecule type" value="Transcribed_RNA"/>
</dbReference>
<reference evidence="1" key="2">
    <citation type="submission" date="2020-07" db="EMBL/GenBank/DDBJ databases">
        <authorList>
            <person name="Vera ALvarez R."/>
            <person name="Arias-Moreno D.M."/>
            <person name="Jimenez-Jacinto V."/>
            <person name="Jimenez-Bremont J.F."/>
            <person name="Swaminathan K."/>
            <person name="Moose S.P."/>
            <person name="Guerrero-Gonzalez M.L."/>
            <person name="Marino-Ramirez L."/>
            <person name="Landsman D."/>
            <person name="Rodriguez-Kessler M."/>
            <person name="Delgado-Sanchez P."/>
        </authorList>
    </citation>
    <scope>NUCLEOTIDE SEQUENCE</scope>
    <source>
        <tissue evidence="1">Cladode</tissue>
    </source>
</reference>
<dbReference type="AlphaFoldDB" id="A0A7C9E8A1"/>
<organism evidence="1">
    <name type="scientific">Opuntia streptacantha</name>
    <name type="common">Prickly pear cactus</name>
    <name type="synonym">Opuntia cardona</name>
    <dbReference type="NCBI Taxonomy" id="393608"/>
    <lineage>
        <taxon>Eukaryota</taxon>
        <taxon>Viridiplantae</taxon>
        <taxon>Streptophyta</taxon>
        <taxon>Embryophyta</taxon>
        <taxon>Tracheophyta</taxon>
        <taxon>Spermatophyta</taxon>
        <taxon>Magnoliopsida</taxon>
        <taxon>eudicotyledons</taxon>
        <taxon>Gunneridae</taxon>
        <taxon>Pentapetalae</taxon>
        <taxon>Caryophyllales</taxon>
        <taxon>Cactineae</taxon>
        <taxon>Cactaceae</taxon>
        <taxon>Opuntioideae</taxon>
        <taxon>Opuntia</taxon>
    </lineage>
</organism>
<sequence>MGRIHLAQPTPKQVTVRNDLTNLAERRMSQKIVPITTSQQIDQSLPLLSLFLLLVQLLQPFFAKWEGLDSVAINELNSITQSNIITFVNLITRLQNNQARDALHLERSTQGSSSLKI</sequence>
<evidence type="ECO:0000313" key="1">
    <source>
        <dbReference type="EMBL" id="MBA4661780.1"/>
    </source>
</evidence>
<protein>
    <submittedName>
        <fullName evidence="1">Uncharacterized protein</fullName>
    </submittedName>
</protein>
<name>A0A7C9E8A1_OPUST</name>
<dbReference type="EMBL" id="GISG01213559">
    <property type="protein sequence ID" value="MBA4661782.1"/>
    <property type="molecule type" value="Transcribed_RNA"/>
</dbReference>
<accession>A0A7C9E8A1</accession>